<evidence type="ECO:0000256" key="6">
    <source>
        <dbReference type="ARBA" id="ARBA00022691"/>
    </source>
</evidence>
<comment type="subcellular location">
    <subcellularLocation>
        <location evidence="1">Nucleus</location>
    </subcellularLocation>
</comment>
<comment type="similarity">
    <text evidence="2 10">Belongs to the class I-like SAM-binding methyltransferase superfamily. RsmB/NOP family.</text>
</comment>
<evidence type="ECO:0000256" key="10">
    <source>
        <dbReference type="PROSITE-ProRule" id="PRU01023"/>
    </source>
</evidence>
<gene>
    <name evidence="14" type="primary">Contig1876.g2028</name>
    <name evidence="14" type="ORF">STYLEM_4756</name>
</gene>
<dbReference type="PROSITE" id="PS01153">
    <property type="entry name" value="NOL1_NOP2_SUN"/>
    <property type="match status" value="1"/>
</dbReference>
<dbReference type="CDD" id="cd02440">
    <property type="entry name" value="AdoMet_MTases"/>
    <property type="match status" value="1"/>
</dbReference>
<dbReference type="PRINTS" id="PR02011">
    <property type="entry name" value="RCMTNCL1"/>
</dbReference>
<keyword evidence="11" id="KW-0175">Coiled coil</keyword>
<evidence type="ECO:0000256" key="12">
    <source>
        <dbReference type="SAM" id="MobiDB-lite"/>
    </source>
</evidence>
<evidence type="ECO:0000256" key="4">
    <source>
        <dbReference type="ARBA" id="ARBA00022603"/>
    </source>
</evidence>
<feature type="binding site" evidence="10">
    <location>
        <position position="372"/>
    </location>
    <ligand>
        <name>S-adenosyl-L-methionine</name>
        <dbReference type="ChEBI" id="CHEBI:59789"/>
    </ligand>
</feature>
<evidence type="ECO:0000259" key="13">
    <source>
        <dbReference type="PROSITE" id="PS51686"/>
    </source>
</evidence>
<feature type="region of interest" description="Disordered" evidence="12">
    <location>
        <begin position="1"/>
        <end position="68"/>
    </location>
</feature>
<evidence type="ECO:0000256" key="7">
    <source>
        <dbReference type="ARBA" id="ARBA00022694"/>
    </source>
</evidence>
<dbReference type="InterPro" id="IPR018314">
    <property type="entry name" value="RsmB/NOL1/NOP2-like_CS"/>
</dbReference>
<dbReference type="PANTHER" id="PTHR22808">
    <property type="entry name" value="NCL1 YEAST -RELATED NOL1/NOP2/FMU SUN DOMAIN-CONTAINING"/>
    <property type="match status" value="1"/>
</dbReference>
<dbReference type="PROSITE" id="PS51686">
    <property type="entry name" value="SAM_MT_RSMB_NOP"/>
    <property type="match status" value="1"/>
</dbReference>
<feature type="binding site" evidence="10">
    <location>
        <position position="396"/>
    </location>
    <ligand>
        <name>S-adenosyl-L-methionine</name>
        <dbReference type="ChEBI" id="CHEBI:59789"/>
    </ligand>
</feature>
<keyword evidence="5 10" id="KW-0808">Transferase</keyword>
<dbReference type="InterPro" id="IPR023270">
    <property type="entry name" value="RCMT_NCL1"/>
</dbReference>
<dbReference type="InterPro" id="IPR057285">
    <property type="entry name" value="Pre-PUA_NSUN2"/>
</dbReference>
<dbReference type="InParanoid" id="A0A078A0N0"/>
<evidence type="ECO:0000256" key="1">
    <source>
        <dbReference type="ARBA" id="ARBA00004123"/>
    </source>
</evidence>
<dbReference type="FunCoup" id="A0A078A0N0">
    <property type="interactions" value="449"/>
</dbReference>
<dbReference type="Pfam" id="PF25376">
    <property type="entry name" value="Pre-PUA_NSUN2"/>
    <property type="match status" value="1"/>
</dbReference>
<evidence type="ECO:0000256" key="5">
    <source>
        <dbReference type="ARBA" id="ARBA00022679"/>
    </source>
</evidence>
<keyword evidence="15" id="KW-1185">Reference proteome</keyword>
<keyword evidence="3" id="KW-0820">tRNA-binding</keyword>
<dbReference type="EMBL" id="CCKQ01004598">
    <property type="protein sequence ID" value="CDW75761.1"/>
    <property type="molecule type" value="Genomic_DNA"/>
</dbReference>
<evidence type="ECO:0000256" key="3">
    <source>
        <dbReference type="ARBA" id="ARBA00022555"/>
    </source>
</evidence>
<dbReference type="Proteomes" id="UP000039865">
    <property type="component" value="Unassembled WGS sequence"/>
</dbReference>
<feature type="coiled-coil region" evidence="11">
    <location>
        <begin position="213"/>
        <end position="240"/>
    </location>
</feature>
<keyword evidence="8 10" id="KW-0694">RNA-binding</keyword>
<evidence type="ECO:0000256" key="2">
    <source>
        <dbReference type="ARBA" id="ARBA00007494"/>
    </source>
</evidence>
<evidence type="ECO:0000313" key="15">
    <source>
        <dbReference type="Proteomes" id="UP000039865"/>
    </source>
</evidence>
<dbReference type="SUPFAM" id="SSF53335">
    <property type="entry name" value="S-adenosyl-L-methionine-dependent methyltransferases"/>
    <property type="match status" value="1"/>
</dbReference>
<dbReference type="InterPro" id="IPR023267">
    <property type="entry name" value="RCMT"/>
</dbReference>
<evidence type="ECO:0000256" key="9">
    <source>
        <dbReference type="ARBA" id="ARBA00023242"/>
    </source>
</evidence>
<dbReference type="GO" id="GO:0005634">
    <property type="term" value="C:nucleus"/>
    <property type="evidence" value="ECO:0007669"/>
    <property type="project" value="UniProtKB-SubCell"/>
</dbReference>
<organism evidence="14 15">
    <name type="scientific">Stylonychia lemnae</name>
    <name type="common">Ciliate</name>
    <dbReference type="NCBI Taxonomy" id="5949"/>
    <lineage>
        <taxon>Eukaryota</taxon>
        <taxon>Sar</taxon>
        <taxon>Alveolata</taxon>
        <taxon>Ciliophora</taxon>
        <taxon>Intramacronucleata</taxon>
        <taxon>Spirotrichea</taxon>
        <taxon>Stichotrichia</taxon>
        <taxon>Sporadotrichida</taxon>
        <taxon>Oxytrichidae</taxon>
        <taxon>Stylonychinae</taxon>
        <taxon>Stylonychia</taxon>
    </lineage>
</organism>
<feature type="active site" description="Nucleophile" evidence="10">
    <location>
        <position position="449"/>
    </location>
</feature>
<feature type="region of interest" description="Disordered" evidence="12">
    <location>
        <begin position="129"/>
        <end position="155"/>
    </location>
</feature>
<dbReference type="OrthoDB" id="6093671at2759"/>
<accession>A0A078A0N0</accession>
<feature type="domain" description="SAM-dependent MTase RsmB/NOP-type" evidence="13">
    <location>
        <begin position="199"/>
        <end position="576"/>
    </location>
</feature>
<dbReference type="GO" id="GO:0030488">
    <property type="term" value="P:tRNA methylation"/>
    <property type="evidence" value="ECO:0007669"/>
    <property type="project" value="UniProtKB-ARBA"/>
</dbReference>
<evidence type="ECO:0000256" key="11">
    <source>
        <dbReference type="SAM" id="Coils"/>
    </source>
</evidence>
<dbReference type="InterPro" id="IPR001678">
    <property type="entry name" value="MeTrfase_RsmB-F_NOP2_dom"/>
</dbReference>
<feature type="binding site" evidence="10">
    <location>
        <position position="345"/>
    </location>
    <ligand>
        <name>S-adenosyl-L-methionine</name>
        <dbReference type="ChEBI" id="CHEBI:59789"/>
    </ligand>
</feature>
<dbReference type="Gene3D" id="3.40.50.150">
    <property type="entry name" value="Vaccinia Virus protein VP39"/>
    <property type="match status" value="1"/>
</dbReference>
<dbReference type="PRINTS" id="PR02008">
    <property type="entry name" value="RCMTFAMILY"/>
</dbReference>
<reference evidence="14 15" key="1">
    <citation type="submission" date="2014-06" db="EMBL/GenBank/DDBJ databases">
        <authorList>
            <person name="Swart Estienne"/>
        </authorList>
    </citation>
    <scope>NUCLEOTIDE SEQUENCE [LARGE SCALE GENOMIC DNA]</scope>
    <source>
        <strain evidence="14 15">130c</strain>
    </source>
</reference>
<keyword evidence="6 10" id="KW-0949">S-adenosyl-L-methionine</keyword>
<name>A0A078A0N0_STYLE</name>
<keyword evidence="9" id="KW-0539">Nucleus</keyword>
<protein>
    <submittedName>
        <fullName evidence="14">Trna (Cytosine-c)-methyltransferase</fullName>
    </submittedName>
</protein>
<proteinExistence type="inferred from homology"/>
<sequence length="850" mass="98908">MSNQATKGVSIGAGDSDDDEFGRIPSAADVQKTNTVEIMPNQFGYDDSDEEEETKDMGTDYDPPTRTYGIEEYTMSDATMKLFERELGQTSQLRQESKAPAKMMQTFSGQTTETTTETLTVGVEVQINTNKQEKEERKGRKHKKDKKWHDKKVKREDDWATGTNRKIDPNYILEIKQNQEFETYYREANILPAEEFDKFYQILKEPLDICFRINSVDKHFEKTQQEIEDLVQKMKGIDELKDKYPKKLLWYPNNLAYTFNECSRGEMRANPLLKNFHQFLILETEMGRIFRQEAVSMIPVTLLNIEPHHSVIDVCAAPGSKTIQILEQLHQAHEKIPKGFVIANDTDQKRAYLLTHQARRLNSSALFITNNDARFLPYLKIDEHNNNMKFDRILCDVPCSGDGTLRKNLALWKNFNSHLGHSCHPLQLHILERAFQHLKKGGRLVYSTCSFNPIENEAVVAAALSRHIKQMELVDVSKEVSPHLKYRPGLVNWRVYHRGKGKREGPAWYETYDKVPNYKRKVIKETMFTDTYTMFNNETDRPDDMKSDPLNLRRCLRLFPHDNNQGGFFVAVFTKVLDEHEGFIYDDMYQMNAWDDPRVKQKPILDDIREFAEEFEKDLKIHEEKNNVPQELSQQNQILSIVKDAQDQQKQAMKDSGIVFGKMSQIYDNKEHLFPFEKLLETKQDLWVNLQLFYGINAEFPCENLYFQKDTTNCIAFVSEGLSQLMKCQRKHKLKVVNLGVKLFSKNRDIKSPGKYRLLQEGLELLMPYMNDERKIQVSKLLLAQFLDKINFTFEELRNMGHSQFEGKEPGSAVITSGDLYVTIWIGVNNVSLMIGKEEIKSFKFLLINQ</sequence>
<feature type="binding site" evidence="10">
    <location>
        <begin position="315"/>
        <end position="321"/>
    </location>
    <ligand>
        <name>S-adenosyl-L-methionine</name>
        <dbReference type="ChEBI" id="CHEBI:59789"/>
    </ligand>
</feature>
<dbReference type="GO" id="GO:0016428">
    <property type="term" value="F:tRNA (cytidine-5-)-methyltransferase activity"/>
    <property type="evidence" value="ECO:0007669"/>
    <property type="project" value="InterPro"/>
</dbReference>
<dbReference type="Pfam" id="PF01189">
    <property type="entry name" value="Methyltr_RsmB-F"/>
    <property type="match status" value="1"/>
</dbReference>
<dbReference type="AlphaFoldDB" id="A0A078A0N0"/>
<evidence type="ECO:0000313" key="14">
    <source>
        <dbReference type="EMBL" id="CDW75761.1"/>
    </source>
</evidence>
<dbReference type="OMA" id="SGDIMQK"/>
<evidence type="ECO:0000256" key="8">
    <source>
        <dbReference type="ARBA" id="ARBA00022884"/>
    </source>
</evidence>
<feature type="compositionally biased region" description="Basic residues" evidence="12">
    <location>
        <begin position="139"/>
        <end position="152"/>
    </location>
</feature>
<dbReference type="InterPro" id="IPR029063">
    <property type="entry name" value="SAM-dependent_MTases_sf"/>
</dbReference>
<keyword evidence="4 10" id="KW-0489">Methyltransferase</keyword>
<keyword evidence="7" id="KW-0819">tRNA processing</keyword>
<dbReference type="GO" id="GO:0000049">
    <property type="term" value="F:tRNA binding"/>
    <property type="evidence" value="ECO:0007669"/>
    <property type="project" value="UniProtKB-KW"/>
</dbReference>
<dbReference type="InterPro" id="IPR049560">
    <property type="entry name" value="MeTrfase_RsmB-F_NOP2_cat"/>
</dbReference>